<dbReference type="PANTHER" id="PTHR31719">
    <property type="entry name" value="NAC TRANSCRIPTION FACTOR 56"/>
    <property type="match status" value="1"/>
</dbReference>
<name>A0ABC8S5W8_9AQUA</name>
<reference evidence="7 8" key="1">
    <citation type="submission" date="2024-02" db="EMBL/GenBank/DDBJ databases">
        <authorList>
            <person name="Vignale AGUSTIN F."/>
            <person name="Sosa J E."/>
            <person name="Modenutti C."/>
        </authorList>
    </citation>
    <scope>NUCLEOTIDE SEQUENCE [LARGE SCALE GENOMIC DNA]</scope>
</reference>
<dbReference type="Gene3D" id="2.170.150.80">
    <property type="entry name" value="NAC domain"/>
    <property type="match status" value="1"/>
</dbReference>
<dbReference type="PROSITE" id="PS51005">
    <property type="entry name" value="NAC"/>
    <property type="match status" value="1"/>
</dbReference>
<evidence type="ECO:0000256" key="4">
    <source>
        <dbReference type="ARBA" id="ARBA00023242"/>
    </source>
</evidence>
<evidence type="ECO:0000259" key="6">
    <source>
        <dbReference type="PROSITE" id="PS51005"/>
    </source>
</evidence>
<dbReference type="Pfam" id="PF02365">
    <property type="entry name" value="NAM"/>
    <property type="match status" value="1"/>
</dbReference>
<keyword evidence="2" id="KW-0238">DNA-binding</keyword>
<dbReference type="SUPFAM" id="SSF101941">
    <property type="entry name" value="NAC domain"/>
    <property type="match status" value="1"/>
</dbReference>
<feature type="domain" description="NAC" evidence="6">
    <location>
        <begin position="14"/>
        <end position="161"/>
    </location>
</feature>
<keyword evidence="4" id="KW-0539">Nucleus</keyword>
<dbReference type="InterPro" id="IPR036093">
    <property type="entry name" value="NAC_dom_sf"/>
</dbReference>
<evidence type="ECO:0000256" key="1">
    <source>
        <dbReference type="ARBA" id="ARBA00023015"/>
    </source>
</evidence>
<feature type="compositionally biased region" description="Basic and acidic residues" evidence="5">
    <location>
        <begin position="184"/>
        <end position="196"/>
    </location>
</feature>
<protein>
    <recommendedName>
        <fullName evidence="6">NAC domain-containing protein</fullName>
    </recommendedName>
</protein>
<dbReference type="PANTHER" id="PTHR31719:SF94">
    <property type="entry name" value="PROTEIN ATAF2"/>
    <property type="match status" value="1"/>
</dbReference>
<dbReference type="EMBL" id="CAUOFW020002280">
    <property type="protein sequence ID" value="CAK9152611.1"/>
    <property type="molecule type" value="Genomic_DNA"/>
</dbReference>
<feature type="region of interest" description="Disordered" evidence="5">
    <location>
        <begin position="163"/>
        <end position="198"/>
    </location>
</feature>
<sequence>MGSSNSSDNNELKLPLGYMFAPTKPEIMIYLKGKILGQPLPSDIIPTVDVYSTSPEELPFSKFKYGSGVRWYFFTTKSKHDVVTKDGYWNSLSDEEIVADYKVIGFKRKLVFYHGNPGSGTKTRWMIREYSAHTNIFAASELDESTKEKISNIVMCKVFEEEDDPTMSEQTNISESTSSDGSADEGRDTKHYRECSDPESIINSKLSLLD</sequence>
<comment type="caution">
    <text evidence="7">The sequence shown here is derived from an EMBL/GenBank/DDBJ whole genome shotgun (WGS) entry which is preliminary data.</text>
</comment>
<keyword evidence="8" id="KW-1185">Reference proteome</keyword>
<feature type="compositionally biased region" description="Polar residues" evidence="5">
    <location>
        <begin position="167"/>
        <end position="181"/>
    </location>
</feature>
<evidence type="ECO:0000256" key="3">
    <source>
        <dbReference type="ARBA" id="ARBA00023163"/>
    </source>
</evidence>
<dbReference type="AlphaFoldDB" id="A0ABC8S5W8"/>
<evidence type="ECO:0000256" key="5">
    <source>
        <dbReference type="SAM" id="MobiDB-lite"/>
    </source>
</evidence>
<keyword evidence="1" id="KW-0805">Transcription regulation</keyword>
<dbReference type="Proteomes" id="UP001642360">
    <property type="component" value="Unassembled WGS sequence"/>
</dbReference>
<evidence type="ECO:0000313" key="7">
    <source>
        <dbReference type="EMBL" id="CAK9152611.1"/>
    </source>
</evidence>
<dbReference type="GO" id="GO:0003677">
    <property type="term" value="F:DNA binding"/>
    <property type="evidence" value="ECO:0007669"/>
    <property type="project" value="UniProtKB-KW"/>
</dbReference>
<keyword evidence="3" id="KW-0804">Transcription</keyword>
<evidence type="ECO:0000313" key="8">
    <source>
        <dbReference type="Proteomes" id="UP001642360"/>
    </source>
</evidence>
<evidence type="ECO:0000256" key="2">
    <source>
        <dbReference type="ARBA" id="ARBA00023125"/>
    </source>
</evidence>
<organism evidence="7 8">
    <name type="scientific">Ilex paraguariensis</name>
    <name type="common">yerba mate</name>
    <dbReference type="NCBI Taxonomy" id="185542"/>
    <lineage>
        <taxon>Eukaryota</taxon>
        <taxon>Viridiplantae</taxon>
        <taxon>Streptophyta</taxon>
        <taxon>Embryophyta</taxon>
        <taxon>Tracheophyta</taxon>
        <taxon>Spermatophyta</taxon>
        <taxon>Magnoliopsida</taxon>
        <taxon>eudicotyledons</taxon>
        <taxon>Gunneridae</taxon>
        <taxon>Pentapetalae</taxon>
        <taxon>asterids</taxon>
        <taxon>campanulids</taxon>
        <taxon>Aquifoliales</taxon>
        <taxon>Aquifoliaceae</taxon>
        <taxon>Ilex</taxon>
    </lineage>
</organism>
<proteinExistence type="predicted"/>
<dbReference type="InterPro" id="IPR003441">
    <property type="entry name" value="NAC-dom"/>
</dbReference>
<accession>A0ABC8S5W8</accession>
<gene>
    <name evidence="7" type="ORF">ILEXP_LOCUS20837</name>
</gene>